<dbReference type="Pfam" id="PF00990">
    <property type="entry name" value="GGDEF"/>
    <property type="match status" value="1"/>
</dbReference>
<dbReference type="SUPFAM" id="SSF141868">
    <property type="entry name" value="EAL domain-like"/>
    <property type="match status" value="1"/>
</dbReference>
<evidence type="ECO:0000256" key="2">
    <source>
        <dbReference type="ARBA" id="ARBA00022692"/>
    </source>
</evidence>
<evidence type="ECO:0000256" key="1">
    <source>
        <dbReference type="ARBA" id="ARBA00004141"/>
    </source>
</evidence>
<keyword evidence="2 5" id="KW-0812">Transmembrane</keyword>
<dbReference type="InterPro" id="IPR043128">
    <property type="entry name" value="Rev_trsase/Diguanyl_cyclase"/>
</dbReference>
<dbReference type="SUPFAM" id="SSF55785">
    <property type="entry name" value="PYP-like sensor domain (PAS domain)"/>
    <property type="match status" value="2"/>
</dbReference>
<dbReference type="InterPro" id="IPR000014">
    <property type="entry name" value="PAS"/>
</dbReference>
<dbReference type="InterPro" id="IPR035919">
    <property type="entry name" value="EAL_sf"/>
</dbReference>
<dbReference type="InterPro" id="IPR000160">
    <property type="entry name" value="GGDEF_dom"/>
</dbReference>
<dbReference type="SMART" id="SM00267">
    <property type="entry name" value="GGDEF"/>
    <property type="match status" value="1"/>
</dbReference>
<evidence type="ECO:0000313" key="11">
    <source>
        <dbReference type="EMBL" id="QEL65546.1"/>
    </source>
</evidence>
<dbReference type="CDD" id="cd00130">
    <property type="entry name" value="PAS"/>
    <property type="match status" value="2"/>
</dbReference>
<dbReference type="SUPFAM" id="SSF55073">
    <property type="entry name" value="Nucleotide cyclase"/>
    <property type="match status" value="1"/>
</dbReference>
<dbReference type="Pfam" id="PF13426">
    <property type="entry name" value="PAS_9"/>
    <property type="match status" value="2"/>
</dbReference>
<evidence type="ECO:0000256" key="4">
    <source>
        <dbReference type="ARBA" id="ARBA00023136"/>
    </source>
</evidence>
<dbReference type="SMART" id="SM00086">
    <property type="entry name" value="PAC"/>
    <property type="match status" value="2"/>
</dbReference>
<dbReference type="SMART" id="SM00304">
    <property type="entry name" value="HAMP"/>
    <property type="match status" value="1"/>
</dbReference>
<evidence type="ECO:0000313" key="12">
    <source>
        <dbReference type="Proteomes" id="UP000323671"/>
    </source>
</evidence>
<dbReference type="PROSITE" id="PS50887">
    <property type="entry name" value="GGDEF"/>
    <property type="match status" value="1"/>
</dbReference>
<dbReference type="InterPro" id="IPR001633">
    <property type="entry name" value="EAL_dom"/>
</dbReference>
<dbReference type="InterPro" id="IPR003660">
    <property type="entry name" value="HAMP_dom"/>
</dbReference>
<dbReference type="CDD" id="cd01949">
    <property type="entry name" value="GGDEF"/>
    <property type="match status" value="1"/>
</dbReference>
<dbReference type="CDD" id="cd06225">
    <property type="entry name" value="HAMP"/>
    <property type="match status" value="1"/>
</dbReference>
<sequence>MTTPEQRSDKNWSARLRSAIGTFVSHPSLARDAAVSAILIIGIGVAGLFYSIEQLNRQSALAEVVNASGRLRMLSQQIAYATHRTADNDGAARHALPALKERFRSGLADIEARGHALGLFESDDPAGRDALAHLQTEWAHYQQVTGRFLGETSSNAYTREEVHGLAAEAEKMLDAADAVVQTELATSAREKEKLHALIPAVFSLGIVAILLLGLYNYFLIRRPLNKIGTLFERIAAGDYTARVEVGRRDEFGQLAERLNRNVSTVAALHAEQLRAEQAIRESELRNRTLWEVSTDAIVMIDVHNTIRFTNPAVLQVFGYTQEELLGQALSLIQPPRFQQQHREQFDRYIQTRERRLDWSRVELTARHKSGQEIPVELSFAHMVLNGQSWFVGFFRDMTQRNAAIESLQIRKRAIDSTGEGIMITDAQKDEYPIIYINPALERITGRPADSILGRNGRLLSGPAQGEPGLPALGLVFVDERDGTIELQGRRGDGEPYWIELSVAPVHNASGEISHYVSIFKDITERKQYEMELVRSATYDALTGLPNRLLLQDRLQQAITNNERHKREVGVLFIDLDNFKTVNDSLGHHFGDRLLKAASAKLGTCLRDGDTVARWGGDEFVVLLPEMASREDIRIVAERILDQLHEPIFIDDREIYCTASIGGSIHPSDGATPEELLKHADAAMYQAKEHGKNKYHLYSRSIQASIDRRLALEVQLRKALQNEEFLLHFQPKVDIGSGRVVGAEALIRWQHPEHGMVSPALFIPVAEETGLILEIDKWVIRAACREVERRRTLGIACGSIAINLSARQFSRSTLCADMAEMVKRYRLQPGDIEIEITESTVMGNPAKAAEILQGLRALGFTLAIDDFGTGYSNLASLKNFPIHTLKIDKSFVQDPAMVRAIIQLAISYRLKTVAEGVEDQETVAMLATMGCDIIQGFVYSKPLPLDQFIDFAHRFPPGDAR</sequence>
<feature type="domain" description="PAS" evidence="6">
    <location>
        <begin position="406"/>
        <end position="455"/>
    </location>
</feature>
<reference evidence="11 12" key="1">
    <citation type="submission" date="2017-07" db="EMBL/GenBank/DDBJ databases">
        <title>Complete genome sequence of Oryzomicrobium terrae TPP412.</title>
        <authorList>
            <person name="Chiu L.-W."/>
            <person name="Lo K.-J."/>
            <person name="Tsai Y.-M."/>
            <person name="Lin S.-S."/>
            <person name="Kuo C.-H."/>
            <person name="Liu C.-T."/>
        </authorList>
    </citation>
    <scope>NUCLEOTIDE SEQUENCE [LARGE SCALE GENOMIC DNA]</scope>
    <source>
        <strain evidence="11 12">TPP412</strain>
    </source>
</reference>
<dbReference type="EMBL" id="CP022579">
    <property type="protein sequence ID" value="QEL65546.1"/>
    <property type="molecule type" value="Genomic_DNA"/>
</dbReference>
<dbReference type="SMART" id="SM00052">
    <property type="entry name" value="EAL"/>
    <property type="match status" value="1"/>
</dbReference>
<organism evidence="11 12">
    <name type="scientific">Oryzomicrobium terrae</name>
    <dbReference type="NCBI Taxonomy" id="1735038"/>
    <lineage>
        <taxon>Bacteria</taxon>
        <taxon>Pseudomonadati</taxon>
        <taxon>Pseudomonadota</taxon>
        <taxon>Betaproteobacteria</taxon>
        <taxon>Rhodocyclales</taxon>
        <taxon>Rhodocyclaceae</taxon>
        <taxon>Oryzomicrobium</taxon>
    </lineage>
</organism>
<keyword evidence="12" id="KW-1185">Reference proteome</keyword>
<dbReference type="InterPro" id="IPR029095">
    <property type="entry name" value="NarX-like_N"/>
</dbReference>
<feature type="domain" description="PAS" evidence="6">
    <location>
        <begin position="282"/>
        <end position="352"/>
    </location>
</feature>
<evidence type="ECO:0000259" key="7">
    <source>
        <dbReference type="PROSITE" id="PS50113"/>
    </source>
</evidence>
<dbReference type="Proteomes" id="UP000323671">
    <property type="component" value="Chromosome"/>
</dbReference>
<gene>
    <name evidence="11" type="ORF">OTERR_20700</name>
</gene>
<dbReference type="PANTHER" id="PTHR44757:SF2">
    <property type="entry name" value="BIOFILM ARCHITECTURE MAINTENANCE PROTEIN MBAA"/>
    <property type="match status" value="1"/>
</dbReference>
<dbReference type="PROSITE" id="PS50113">
    <property type="entry name" value="PAC"/>
    <property type="match status" value="1"/>
</dbReference>
<feature type="transmembrane region" description="Helical" evidence="5">
    <location>
        <begin position="196"/>
        <end position="218"/>
    </location>
</feature>
<dbReference type="FunFam" id="3.30.70.270:FF:000001">
    <property type="entry name" value="Diguanylate cyclase domain protein"/>
    <property type="match status" value="1"/>
</dbReference>
<dbReference type="PROSITE" id="PS50885">
    <property type="entry name" value="HAMP"/>
    <property type="match status" value="1"/>
</dbReference>
<dbReference type="RefSeq" id="WP_149425728.1">
    <property type="nucleotide sequence ID" value="NZ_CP022579.1"/>
</dbReference>
<dbReference type="NCBIfam" id="TIGR00229">
    <property type="entry name" value="sensory_box"/>
    <property type="match status" value="2"/>
</dbReference>
<evidence type="ECO:0000259" key="8">
    <source>
        <dbReference type="PROSITE" id="PS50883"/>
    </source>
</evidence>
<dbReference type="PANTHER" id="PTHR44757">
    <property type="entry name" value="DIGUANYLATE CYCLASE DGCP"/>
    <property type="match status" value="1"/>
</dbReference>
<accession>A0A5C1E994</accession>
<dbReference type="GO" id="GO:0003824">
    <property type="term" value="F:catalytic activity"/>
    <property type="evidence" value="ECO:0007669"/>
    <property type="project" value="UniProtKB-ARBA"/>
</dbReference>
<dbReference type="Pfam" id="PF00672">
    <property type="entry name" value="HAMP"/>
    <property type="match status" value="1"/>
</dbReference>
<dbReference type="GO" id="GO:0016020">
    <property type="term" value="C:membrane"/>
    <property type="evidence" value="ECO:0007669"/>
    <property type="project" value="UniProtKB-SubCell"/>
</dbReference>
<dbReference type="Gene3D" id="3.20.20.450">
    <property type="entry name" value="EAL domain"/>
    <property type="match status" value="1"/>
</dbReference>
<dbReference type="Pfam" id="PF13675">
    <property type="entry name" value="PilJ"/>
    <property type="match status" value="1"/>
</dbReference>
<dbReference type="SMART" id="SM00091">
    <property type="entry name" value="PAS"/>
    <property type="match status" value="2"/>
</dbReference>
<dbReference type="Gene3D" id="6.10.340.10">
    <property type="match status" value="1"/>
</dbReference>
<dbReference type="KEGG" id="otr:OTERR_20700"/>
<dbReference type="AlphaFoldDB" id="A0A5C1E994"/>
<evidence type="ECO:0000259" key="9">
    <source>
        <dbReference type="PROSITE" id="PS50885"/>
    </source>
</evidence>
<comment type="subcellular location">
    <subcellularLocation>
        <location evidence="1">Membrane</location>
        <topology evidence="1">Multi-pass membrane protein</topology>
    </subcellularLocation>
</comment>
<dbReference type="InterPro" id="IPR001610">
    <property type="entry name" value="PAC"/>
</dbReference>
<dbReference type="InterPro" id="IPR052155">
    <property type="entry name" value="Biofilm_reg_signaling"/>
</dbReference>
<evidence type="ECO:0000256" key="3">
    <source>
        <dbReference type="ARBA" id="ARBA00022989"/>
    </source>
</evidence>
<dbReference type="Pfam" id="PF00563">
    <property type="entry name" value="EAL"/>
    <property type="match status" value="1"/>
</dbReference>
<name>A0A5C1E994_9RHOO</name>
<feature type="domain" description="EAL" evidence="8">
    <location>
        <begin position="708"/>
        <end position="955"/>
    </location>
</feature>
<dbReference type="Gene3D" id="3.30.450.20">
    <property type="entry name" value="PAS domain"/>
    <property type="match status" value="2"/>
</dbReference>
<dbReference type="Gene3D" id="3.30.70.270">
    <property type="match status" value="1"/>
</dbReference>
<dbReference type="InterPro" id="IPR035965">
    <property type="entry name" value="PAS-like_dom_sf"/>
</dbReference>
<evidence type="ECO:0000259" key="6">
    <source>
        <dbReference type="PROSITE" id="PS50112"/>
    </source>
</evidence>
<dbReference type="CDD" id="cd01948">
    <property type="entry name" value="EAL"/>
    <property type="match status" value="1"/>
</dbReference>
<dbReference type="PROSITE" id="PS50112">
    <property type="entry name" value="PAS"/>
    <property type="match status" value="2"/>
</dbReference>
<dbReference type="PROSITE" id="PS50883">
    <property type="entry name" value="EAL"/>
    <property type="match status" value="1"/>
</dbReference>
<feature type="transmembrane region" description="Helical" evidence="5">
    <location>
        <begin position="33"/>
        <end position="52"/>
    </location>
</feature>
<dbReference type="SUPFAM" id="SSF158472">
    <property type="entry name" value="HAMP domain-like"/>
    <property type="match status" value="1"/>
</dbReference>
<evidence type="ECO:0000259" key="10">
    <source>
        <dbReference type="PROSITE" id="PS50887"/>
    </source>
</evidence>
<dbReference type="InterPro" id="IPR000700">
    <property type="entry name" value="PAS-assoc_C"/>
</dbReference>
<evidence type="ECO:0000256" key="5">
    <source>
        <dbReference type="SAM" id="Phobius"/>
    </source>
</evidence>
<feature type="domain" description="GGDEF" evidence="10">
    <location>
        <begin position="566"/>
        <end position="699"/>
    </location>
</feature>
<keyword evidence="3 5" id="KW-1133">Transmembrane helix</keyword>
<keyword evidence="4 5" id="KW-0472">Membrane</keyword>
<dbReference type="NCBIfam" id="TIGR00254">
    <property type="entry name" value="GGDEF"/>
    <property type="match status" value="1"/>
</dbReference>
<dbReference type="InterPro" id="IPR029787">
    <property type="entry name" value="Nucleotide_cyclase"/>
</dbReference>
<feature type="domain" description="PAC" evidence="7">
    <location>
        <begin position="482"/>
        <end position="534"/>
    </location>
</feature>
<proteinExistence type="predicted"/>
<dbReference type="GO" id="GO:0007165">
    <property type="term" value="P:signal transduction"/>
    <property type="evidence" value="ECO:0007669"/>
    <property type="project" value="InterPro"/>
</dbReference>
<protein>
    <submittedName>
        <fullName evidence="11">Uncharacterized protein</fullName>
    </submittedName>
</protein>
<feature type="domain" description="HAMP" evidence="9">
    <location>
        <begin position="218"/>
        <end position="270"/>
    </location>
</feature>